<evidence type="ECO:0000313" key="2">
    <source>
        <dbReference type="EMBL" id="GLJ67321.1"/>
    </source>
</evidence>
<feature type="transmembrane region" description="Helical" evidence="1">
    <location>
        <begin position="98"/>
        <end position="122"/>
    </location>
</feature>
<evidence type="ECO:0000256" key="1">
    <source>
        <dbReference type="SAM" id="Phobius"/>
    </source>
</evidence>
<feature type="transmembrane region" description="Helical" evidence="1">
    <location>
        <begin position="134"/>
        <end position="160"/>
    </location>
</feature>
<feature type="transmembrane region" description="Helical" evidence="1">
    <location>
        <begin position="327"/>
        <end position="345"/>
    </location>
</feature>
<feature type="transmembrane region" description="Helical" evidence="1">
    <location>
        <begin position="180"/>
        <end position="202"/>
    </location>
</feature>
<evidence type="ECO:0008006" key="4">
    <source>
        <dbReference type="Google" id="ProtNLM"/>
    </source>
</evidence>
<feature type="transmembrane region" description="Helical" evidence="1">
    <location>
        <begin position="274"/>
        <end position="297"/>
    </location>
</feature>
<dbReference type="EMBL" id="BSEL01000003">
    <property type="protein sequence ID" value="GLJ67321.1"/>
    <property type="molecule type" value="Genomic_DNA"/>
</dbReference>
<name>A0ABQ5SWN1_9ACTN</name>
<proteinExistence type="predicted"/>
<sequence>MRDAEATADPSQARRVREPVGPVRWATFAVIVVVAVVRGAYTLTAQVEPLTGDTGAQFHLAKLTAEGAVPLVDFQHGWNAGSWWVNSLVYRLAGGDPLWWGFLLGRFFAVTSSAVLVAAMGLRRRLHPAAMATMALAVLTIASPAQVKYVLPVVFAFLLLPGGRLDTARWAPVVRVLVPAALFWQHVELAILLTGAAGLYELVGRESAPVRERLTRCIALGAGILAGLVSEVLFYRIGYGMSLGELNRQVILGQTQQFPNHFGWPFFDVPSDGVGYLIVAVYPFLLLLMFVPVIWRLTSDPTRFLALCALLLATVPIRRPGPGHTETVSALVFAAVIFVLCDVYDRRDQVSWPTRPAMAGWQVVTAIVGFAAGAAWVGAALVLGFGAHSLVGPVILVLVVGVMMVGTRLRARLVAVSVGACLVLGAVPLASAVERVDDLSRDSRQTEAADARADLIRPEMTRCLQGGRSVFVMSNDLYMYDALDVENPTPFYLFHYDFGRNEKQLTAMMEGGEVPVVLQMAAMAEGGWVETALKRSYAPCAEVWVAKEHRRFRIWVHRSLEPFEKRAVTIRPDGTRAPGRLVTP</sequence>
<accession>A0ABQ5SWN1</accession>
<feature type="transmembrane region" description="Helical" evidence="1">
    <location>
        <begin position="385"/>
        <end position="406"/>
    </location>
</feature>
<keyword evidence="3" id="KW-1185">Reference proteome</keyword>
<comment type="caution">
    <text evidence="2">The sequence shown here is derived from an EMBL/GenBank/DDBJ whole genome shotgun (WGS) entry which is preliminary data.</text>
</comment>
<organism evidence="2 3">
    <name type="scientific">Nocardioides luteus</name>
    <dbReference type="NCBI Taxonomy" id="1844"/>
    <lineage>
        <taxon>Bacteria</taxon>
        <taxon>Bacillati</taxon>
        <taxon>Actinomycetota</taxon>
        <taxon>Actinomycetes</taxon>
        <taxon>Propionibacteriales</taxon>
        <taxon>Nocardioidaceae</taxon>
        <taxon>Nocardioides</taxon>
    </lineage>
</organism>
<feature type="transmembrane region" description="Helical" evidence="1">
    <location>
        <begin position="214"/>
        <end position="237"/>
    </location>
</feature>
<feature type="transmembrane region" description="Helical" evidence="1">
    <location>
        <begin position="23"/>
        <end position="41"/>
    </location>
</feature>
<dbReference type="Proteomes" id="UP001142292">
    <property type="component" value="Unassembled WGS sequence"/>
</dbReference>
<feature type="transmembrane region" description="Helical" evidence="1">
    <location>
        <begin position="304"/>
        <end position="321"/>
    </location>
</feature>
<feature type="transmembrane region" description="Helical" evidence="1">
    <location>
        <begin position="357"/>
        <end position="379"/>
    </location>
</feature>
<keyword evidence="1" id="KW-0472">Membrane</keyword>
<keyword evidence="1" id="KW-1133">Transmembrane helix</keyword>
<evidence type="ECO:0000313" key="3">
    <source>
        <dbReference type="Proteomes" id="UP001142292"/>
    </source>
</evidence>
<protein>
    <recommendedName>
        <fullName evidence="4">Glycosyltransferase RgtA/B/C/D-like domain-containing protein</fullName>
    </recommendedName>
</protein>
<reference evidence="2" key="2">
    <citation type="submission" date="2023-01" db="EMBL/GenBank/DDBJ databases">
        <authorList>
            <person name="Sun Q."/>
            <person name="Evtushenko L."/>
        </authorList>
    </citation>
    <scope>NUCLEOTIDE SEQUENCE</scope>
    <source>
        <strain evidence="2">VKM Ac-1246</strain>
    </source>
</reference>
<reference evidence="2" key="1">
    <citation type="journal article" date="2014" name="Int. J. Syst. Evol. Microbiol.">
        <title>Complete genome of a new Firmicutes species belonging to the dominant human colonic microbiota ('Ruminococcus bicirculans') reveals two chromosomes and a selective capacity to utilize plant glucans.</title>
        <authorList>
            <consortium name="NISC Comparative Sequencing Program"/>
            <person name="Wegmann U."/>
            <person name="Louis P."/>
            <person name="Goesmann A."/>
            <person name="Henrissat B."/>
            <person name="Duncan S.H."/>
            <person name="Flint H.J."/>
        </authorList>
    </citation>
    <scope>NUCLEOTIDE SEQUENCE</scope>
    <source>
        <strain evidence="2">VKM Ac-1246</strain>
    </source>
</reference>
<gene>
    <name evidence="2" type="ORF">GCM10017579_13570</name>
</gene>
<feature type="transmembrane region" description="Helical" evidence="1">
    <location>
        <begin position="413"/>
        <end position="433"/>
    </location>
</feature>
<keyword evidence="1" id="KW-0812">Transmembrane</keyword>